<dbReference type="CDD" id="cd00118">
    <property type="entry name" value="LysM"/>
    <property type="match status" value="1"/>
</dbReference>
<dbReference type="PROSITE" id="PS51782">
    <property type="entry name" value="LYSM"/>
    <property type="match status" value="1"/>
</dbReference>
<dbReference type="InterPro" id="IPR018392">
    <property type="entry name" value="LysM"/>
</dbReference>
<gene>
    <name evidence="3" type="ORF">A7E78_08345</name>
</gene>
<dbReference type="Proteomes" id="UP000182517">
    <property type="component" value="Chromosome"/>
</dbReference>
<dbReference type="Pfam" id="PF01476">
    <property type="entry name" value="LysM"/>
    <property type="match status" value="1"/>
</dbReference>
<evidence type="ECO:0000313" key="4">
    <source>
        <dbReference type="Proteomes" id="UP000182517"/>
    </source>
</evidence>
<feature type="signal peptide" evidence="1">
    <location>
        <begin position="1"/>
        <end position="22"/>
    </location>
</feature>
<dbReference type="EMBL" id="CP015519">
    <property type="protein sequence ID" value="APG27843.1"/>
    <property type="molecule type" value="Genomic_DNA"/>
</dbReference>
<feature type="domain" description="LysM" evidence="2">
    <location>
        <begin position="27"/>
        <end position="75"/>
    </location>
</feature>
<evidence type="ECO:0000256" key="1">
    <source>
        <dbReference type="SAM" id="SignalP"/>
    </source>
</evidence>
<dbReference type="RefSeq" id="WP_072283807.1">
    <property type="nucleotide sequence ID" value="NZ_CP015519.1"/>
</dbReference>
<dbReference type="OrthoDB" id="9765158at2"/>
<dbReference type="PANTHER" id="PTHR34700:SF4">
    <property type="entry name" value="PHAGE-LIKE ELEMENT PBSX PROTEIN XKDP"/>
    <property type="match status" value="1"/>
</dbReference>
<dbReference type="InterPro" id="IPR052196">
    <property type="entry name" value="Bact_Kbp"/>
</dbReference>
<evidence type="ECO:0000313" key="3">
    <source>
        <dbReference type="EMBL" id="APG27843.1"/>
    </source>
</evidence>
<protein>
    <recommendedName>
        <fullName evidence="2">LysM domain-containing protein</fullName>
    </recommendedName>
</protein>
<reference evidence="3 4" key="1">
    <citation type="journal article" date="2017" name="Genome Announc.">
        <title>Complete Genome Sequences of Two Acetylene-Fermenting Pelobacter acetylenicus Strains.</title>
        <authorList>
            <person name="Sutton J.M."/>
            <person name="Baesman S.M."/>
            <person name="Fierst J.L."/>
            <person name="Poret-Peterson A.T."/>
            <person name="Oremland R.S."/>
            <person name="Dunlap D.S."/>
            <person name="Akob D.M."/>
        </authorList>
    </citation>
    <scope>NUCLEOTIDE SEQUENCE [LARGE SCALE GENOMIC DNA]</scope>
    <source>
        <strain evidence="3 4">SFB93</strain>
    </source>
</reference>
<evidence type="ECO:0000259" key="2">
    <source>
        <dbReference type="PROSITE" id="PS51782"/>
    </source>
</evidence>
<dbReference type="SMART" id="SM00257">
    <property type="entry name" value="LysM"/>
    <property type="match status" value="1"/>
</dbReference>
<keyword evidence="1" id="KW-0732">Signal</keyword>
<feature type="chain" id="PRO_5013086222" description="LysM domain-containing protein" evidence="1">
    <location>
        <begin position="23"/>
        <end position="335"/>
    </location>
</feature>
<accession>A0A1L3GPL3</accession>
<keyword evidence="4" id="KW-1185">Reference proteome</keyword>
<dbReference type="KEGG" id="pef:A7E78_08345"/>
<sequence>MTIFQKALLLCCLLLLPLSAAAQPEPHIYTIKKGDTLWGISQRFIKDPYYWPNLWSHNPFVTNPHLIYPGQKVAIYDGRIVFLPEVIETTETVKTEMAEEQPLPEPQPELTVKALGSTEGFVSLGQLEGAGTLIDATDNRLLMSEGDQVFIEIEAPEGLQSGDLYTLIQIGDTIEHPVTGKALGHQTSVVGQVRIVETTPPVASAVIVRSDKEIVRGARLIPSKLPQQVVTLKKAEQPLSGYIIGGEDEKLALSQLDTIYVDLGYQDGLQEGNMLYITRPRKQTEAALKGHNLALPDALLGAAVVLSTHADTAAALILKSTQAIYAGDRVITPAE</sequence>
<dbReference type="SUPFAM" id="SSF54106">
    <property type="entry name" value="LysM domain"/>
    <property type="match status" value="1"/>
</dbReference>
<organism evidence="3 4">
    <name type="scientific">Syntrophotalea acetylenivorans</name>
    <dbReference type="NCBI Taxonomy" id="1842532"/>
    <lineage>
        <taxon>Bacteria</taxon>
        <taxon>Pseudomonadati</taxon>
        <taxon>Thermodesulfobacteriota</taxon>
        <taxon>Desulfuromonadia</taxon>
        <taxon>Desulfuromonadales</taxon>
        <taxon>Syntrophotaleaceae</taxon>
        <taxon>Syntrophotalea</taxon>
    </lineage>
</organism>
<dbReference type="PANTHER" id="PTHR34700">
    <property type="entry name" value="POTASSIUM BINDING PROTEIN KBP"/>
    <property type="match status" value="1"/>
</dbReference>
<proteinExistence type="predicted"/>
<name>A0A1L3GPL3_9BACT</name>
<dbReference type="InterPro" id="IPR036779">
    <property type="entry name" value="LysM_dom_sf"/>
</dbReference>
<dbReference type="Gene3D" id="3.10.350.10">
    <property type="entry name" value="LysM domain"/>
    <property type="match status" value="1"/>
</dbReference>
<dbReference type="STRING" id="1842532.A7E78_08345"/>
<dbReference type="AlphaFoldDB" id="A0A1L3GPL3"/>